<sequence>MKLEAPGGGTVELRVVDRTTLEPALDPAVDPARDPVPAPQPVLLVVEGVVDAGDGRAWTFRDACLTAAEAAELGGWLLRAAKGRLELPDRLAFASPSLTFTLEEHDHLQPRVTVGFSLAAAPPWLGEERDRTYDYPVTLDLDPGTLEAAAVDWERQVSG</sequence>
<dbReference type="InterPro" id="IPR056510">
    <property type="entry name" value="WapI"/>
</dbReference>
<dbReference type="AlphaFoldDB" id="A0A919UER4"/>
<proteinExistence type="predicted"/>
<dbReference type="EMBL" id="BONQ01000117">
    <property type="protein sequence ID" value="GIG49346.1"/>
    <property type="molecule type" value="Genomic_DNA"/>
</dbReference>
<protein>
    <submittedName>
        <fullName evidence="1">Uncharacterized protein</fullName>
    </submittedName>
</protein>
<keyword evidence="2" id="KW-1185">Reference proteome</keyword>
<evidence type="ECO:0000313" key="1">
    <source>
        <dbReference type="EMBL" id="GIG49346.1"/>
    </source>
</evidence>
<dbReference type="Pfam" id="PF24716">
    <property type="entry name" value="WapI"/>
    <property type="match status" value="1"/>
</dbReference>
<gene>
    <name evidence="1" type="ORF">Dsi01nite_073870</name>
</gene>
<dbReference type="RefSeq" id="WP_203851025.1">
    <property type="nucleotide sequence ID" value="NZ_BAAAVW010000001.1"/>
</dbReference>
<organism evidence="1 2">
    <name type="scientific">Dactylosporangium siamense</name>
    <dbReference type="NCBI Taxonomy" id="685454"/>
    <lineage>
        <taxon>Bacteria</taxon>
        <taxon>Bacillati</taxon>
        <taxon>Actinomycetota</taxon>
        <taxon>Actinomycetes</taxon>
        <taxon>Micromonosporales</taxon>
        <taxon>Micromonosporaceae</taxon>
        <taxon>Dactylosporangium</taxon>
    </lineage>
</organism>
<accession>A0A919UER4</accession>
<name>A0A919UER4_9ACTN</name>
<evidence type="ECO:0000313" key="2">
    <source>
        <dbReference type="Proteomes" id="UP000660611"/>
    </source>
</evidence>
<dbReference type="Proteomes" id="UP000660611">
    <property type="component" value="Unassembled WGS sequence"/>
</dbReference>
<comment type="caution">
    <text evidence="1">The sequence shown here is derived from an EMBL/GenBank/DDBJ whole genome shotgun (WGS) entry which is preliminary data.</text>
</comment>
<reference evidence="1" key="1">
    <citation type="submission" date="2021-01" db="EMBL/GenBank/DDBJ databases">
        <title>Whole genome shotgun sequence of Dactylosporangium siamense NBRC 106093.</title>
        <authorList>
            <person name="Komaki H."/>
            <person name="Tamura T."/>
        </authorList>
    </citation>
    <scope>NUCLEOTIDE SEQUENCE</scope>
    <source>
        <strain evidence="1">NBRC 106093</strain>
    </source>
</reference>